<keyword evidence="3" id="KW-0186">Copper</keyword>
<dbReference type="Pfam" id="PF19335">
    <property type="entry name" value="HMBD"/>
    <property type="match status" value="2"/>
</dbReference>
<feature type="domain" description="Plastocyanin-like" evidence="5">
    <location>
        <begin position="325"/>
        <end position="427"/>
    </location>
</feature>
<keyword evidence="2" id="KW-0560">Oxidoreductase</keyword>
<evidence type="ECO:0000256" key="4">
    <source>
        <dbReference type="SAM" id="MobiDB-lite"/>
    </source>
</evidence>
<evidence type="ECO:0000256" key="3">
    <source>
        <dbReference type="ARBA" id="ARBA00023008"/>
    </source>
</evidence>
<dbReference type="Gene3D" id="2.60.40.420">
    <property type="entry name" value="Cupredoxins - blue copper proteins"/>
    <property type="match status" value="2"/>
</dbReference>
<dbReference type="PANTHER" id="PTHR11709">
    <property type="entry name" value="MULTI-COPPER OXIDASE"/>
    <property type="match status" value="1"/>
</dbReference>
<protein>
    <submittedName>
        <fullName evidence="7">Multicopper oxidase</fullName>
    </submittedName>
</protein>
<dbReference type="RefSeq" id="WP_142458954.1">
    <property type="nucleotide sequence ID" value="NZ_FXTJ01000004.1"/>
</dbReference>
<proteinExistence type="predicted"/>
<keyword evidence="1" id="KW-0479">Metal-binding</keyword>
<dbReference type="GO" id="GO:0016491">
    <property type="term" value="F:oxidoreductase activity"/>
    <property type="evidence" value="ECO:0007669"/>
    <property type="project" value="UniProtKB-KW"/>
</dbReference>
<evidence type="ECO:0000256" key="1">
    <source>
        <dbReference type="ARBA" id="ARBA00022723"/>
    </source>
</evidence>
<evidence type="ECO:0000259" key="5">
    <source>
        <dbReference type="Pfam" id="PF07731"/>
    </source>
</evidence>
<dbReference type="InterPro" id="IPR045087">
    <property type="entry name" value="Cu-oxidase_fam"/>
</dbReference>
<dbReference type="EMBL" id="FXTJ01000004">
    <property type="protein sequence ID" value="SMO80995.1"/>
    <property type="molecule type" value="Genomic_DNA"/>
</dbReference>
<dbReference type="PANTHER" id="PTHR11709:SF394">
    <property type="entry name" value="FI03373P-RELATED"/>
    <property type="match status" value="1"/>
</dbReference>
<dbReference type="Pfam" id="PF07731">
    <property type="entry name" value="Cu-oxidase_2"/>
    <property type="match status" value="1"/>
</dbReference>
<feature type="domain" description="Heavy metal binding" evidence="6">
    <location>
        <begin position="166"/>
        <end position="190"/>
    </location>
</feature>
<name>A0A521EAN7_9ACTN</name>
<dbReference type="AlphaFoldDB" id="A0A521EAN7"/>
<sequence>MGRYGNLMLTGGETDPAFTARTGEVVRLWLTNTANSRVFRASVPGARMKLIGGDSGRVEHEQFVDDVVQAPSERAVVDVLFDRAGEYALEHRTPNRTYRLAAITVTADVAEPPLAEQFETLRTAPELAAEREQMETWLAAPPDKVLGIVAEMDDPNATAAAGPVTYACPMHPEVVSDQPGRCPTCGMKLMATAPAVTYACPMHPEVVSDQPGRCPTCGMKLMATGPAGAANHDMTHDGHGMGHDMAHDGDGMDPGMGHDMSHDMGHGSAAQEVSASDRDAAHGHAHHHGPATADGIEWEDEMAEMNRTTTTETMRWKLLDRTTGRDGLPVDWRFTVGQRVKIRLVNEMDSDHPMHHPFHIHGAGRFLVLARDGMPEPNLVWKDTVLIRTGQTVDILLDVTNPGLWMAHCHIAEHMHSGMMFSFTVDRAATS</sequence>
<keyword evidence="8" id="KW-1185">Reference proteome</keyword>
<evidence type="ECO:0000256" key="2">
    <source>
        <dbReference type="ARBA" id="ARBA00023002"/>
    </source>
</evidence>
<dbReference type="InterPro" id="IPR011706">
    <property type="entry name" value="Cu-oxidase_C"/>
</dbReference>
<gene>
    <name evidence="7" type="ORF">SAMN06273567_104379</name>
</gene>
<evidence type="ECO:0000313" key="7">
    <source>
        <dbReference type="EMBL" id="SMO80995.1"/>
    </source>
</evidence>
<dbReference type="InterPro" id="IPR002355">
    <property type="entry name" value="Cu_oxidase_Cu_BS"/>
</dbReference>
<organism evidence="7 8">
    <name type="scientific">Geodermatophilus aquaeductus</name>
    <dbReference type="NCBI Taxonomy" id="1564161"/>
    <lineage>
        <taxon>Bacteria</taxon>
        <taxon>Bacillati</taxon>
        <taxon>Actinomycetota</taxon>
        <taxon>Actinomycetes</taxon>
        <taxon>Geodermatophilales</taxon>
        <taxon>Geodermatophilaceae</taxon>
        <taxon>Geodermatophilus</taxon>
    </lineage>
</organism>
<dbReference type="Proteomes" id="UP000317484">
    <property type="component" value="Unassembled WGS sequence"/>
</dbReference>
<feature type="domain" description="Heavy metal binding" evidence="6">
    <location>
        <begin position="198"/>
        <end position="222"/>
    </location>
</feature>
<dbReference type="GO" id="GO:0005507">
    <property type="term" value="F:copper ion binding"/>
    <property type="evidence" value="ECO:0007669"/>
    <property type="project" value="InterPro"/>
</dbReference>
<dbReference type="SUPFAM" id="SSF49503">
    <property type="entry name" value="Cupredoxins"/>
    <property type="match status" value="2"/>
</dbReference>
<dbReference type="InterPro" id="IPR045800">
    <property type="entry name" value="HMBD"/>
</dbReference>
<feature type="region of interest" description="Disordered" evidence="4">
    <location>
        <begin position="250"/>
        <end position="293"/>
    </location>
</feature>
<dbReference type="PROSITE" id="PS00080">
    <property type="entry name" value="MULTICOPPER_OXIDASE2"/>
    <property type="match status" value="1"/>
</dbReference>
<evidence type="ECO:0000313" key="8">
    <source>
        <dbReference type="Proteomes" id="UP000317484"/>
    </source>
</evidence>
<evidence type="ECO:0000259" key="6">
    <source>
        <dbReference type="Pfam" id="PF19335"/>
    </source>
</evidence>
<dbReference type="InterPro" id="IPR008972">
    <property type="entry name" value="Cupredoxin"/>
</dbReference>
<accession>A0A521EAN7</accession>
<dbReference type="CDD" id="cd04207">
    <property type="entry name" value="CuRO_3_LCC_like"/>
    <property type="match status" value="1"/>
</dbReference>
<reference evidence="7 8" key="1">
    <citation type="submission" date="2017-05" db="EMBL/GenBank/DDBJ databases">
        <authorList>
            <person name="Varghese N."/>
            <person name="Submissions S."/>
        </authorList>
    </citation>
    <scope>NUCLEOTIDE SEQUENCE [LARGE SCALE GENOMIC DNA]</scope>
    <source>
        <strain evidence="7 8">DSM 46834</strain>
    </source>
</reference>